<sequence>MIVTLFALAETGYWHAISDQAMNIKVLYN</sequence>
<protein>
    <submittedName>
        <fullName evidence="1">Uncharacterized protein</fullName>
    </submittedName>
</protein>
<dbReference type="AlphaFoldDB" id="A0A074JKK6"/>
<name>A0A074JKK6_9RHOB</name>
<dbReference type="EMBL" id="AUNB01000037">
    <property type="protein sequence ID" value="KEO58136.1"/>
    <property type="molecule type" value="Genomic_DNA"/>
</dbReference>
<gene>
    <name evidence="1" type="ORF">DT23_16725</name>
</gene>
<keyword evidence="2" id="KW-1185">Reference proteome</keyword>
<accession>A0A074JKK6</accession>
<reference evidence="1 2" key="1">
    <citation type="journal article" date="2015" name="Antonie Van Leeuwenhoek">
        <title>Thioclava indica sp. nov., isolated from surface seawater of the Indian Ocean.</title>
        <authorList>
            <person name="Liu Y."/>
            <person name="Lai Q."/>
            <person name="Du J."/>
            <person name="Xu H."/>
            <person name="Jiang L."/>
            <person name="Shao Z."/>
        </authorList>
    </citation>
    <scope>NUCLEOTIDE SEQUENCE [LARGE SCALE GENOMIC DNA]</scope>
    <source>
        <strain evidence="1 2">DT23-4</strain>
    </source>
</reference>
<proteinExistence type="predicted"/>
<evidence type="ECO:0000313" key="1">
    <source>
        <dbReference type="EMBL" id="KEO58136.1"/>
    </source>
</evidence>
<organism evidence="1 2">
    <name type="scientific">Thioclava indica</name>
    <dbReference type="NCBI Taxonomy" id="1353528"/>
    <lineage>
        <taxon>Bacteria</taxon>
        <taxon>Pseudomonadati</taxon>
        <taxon>Pseudomonadota</taxon>
        <taxon>Alphaproteobacteria</taxon>
        <taxon>Rhodobacterales</taxon>
        <taxon>Paracoccaceae</taxon>
        <taxon>Thioclava</taxon>
    </lineage>
</organism>
<dbReference type="Proteomes" id="UP000027471">
    <property type="component" value="Unassembled WGS sequence"/>
</dbReference>
<evidence type="ECO:0000313" key="2">
    <source>
        <dbReference type="Proteomes" id="UP000027471"/>
    </source>
</evidence>
<comment type="caution">
    <text evidence="1">The sequence shown here is derived from an EMBL/GenBank/DDBJ whole genome shotgun (WGS) entry which is preliminary data.</text>
</comment>